<evidence type="ECO:0000256" key="4">
    <source>
        <dbReference type="ARBA" id="ARBA00022679"/>
    </source>
</evidence>
<dbReference type="InterPro" id="IPR001127">
    <property type="entry name" value="PTS_EIIA_1_perm"/>
</dbReference>
<dbReference type="Pfam" id="PF00358">
    <property type="entry name" value="PTS_EIIA_1"/>
    <property type="match status" value="1"/>
</dbReference>
<comment type="caution">
    <text evidence="8">The sequence shown here is derived from an EMBL/GenBank/DDBJ whole genome shotgun (WGS) entry which is preliminary data.</text>
</comment>
<dbReference type="GO" id="GO:0009401">
    <property type="term" value="P:phosphoenolpyruvate-dependent sugar phosphotransferase system"/>
    <property type="evidence" value="ECO:0007669"/>
    <property type="project" value="UniProtKB-KW"/>
</dbReference>
<evidence type="ECO:0000313" key="8">
    <source>
        <dbReference type="EMBL" id="RRC94822.1"/>
    </source>
</evidence>
<dbReference type="NCBIfam" id="TIGR00830">
    <property type="entry name" value="PTBA"/>
    <property type="match status" value="1"/>
</dbReference>
<name>A0A3P1SET1_9ACTO</name>
<dbReference type="GO" id="GO:0016301">
    <property type="term" value="F:kinase activity"/>
    <property type="evidence" value="ECO:0007669"/>
    <property type="project" value="UniProtKB-KW"/>
</dbReference>
<dbReference type="Gene3D" id="2.70.70.10">
    <property type="entry name" value="Glucose Permease (Domain IIA)"/>
    <property type="match status" value="1"/>
</dbReference>
<dbReference type="GO" id="GO:0005737">
    <property type="term" value="C:cytoplasm"/>
    <property type="evidence" value="ECO:0007669"/>
    <property type="project" value="UniProtKB-SubCell"/>
</dbReference>
<keyword evidence="9" id="KW-1185">Reference proteome</keyword>
<dbReference type="PANTHER" id="PTHR45008:SF1">
    <property type="entry name" value="PTS SYSTEM GLUCOSE-SPECIFIC EIIA COMPONENT"/>
    <property type="match status" value="1"/>
</dbReference>
<dbReference type="OrthoDB" id="9797715at2"/>
<dbReference type="SUPFAM" id="SSF51261">
    <property type="entry name" value="Duplicated hybrid motif"/>
    <property type="match status" value="1"/>
</dbReference>
<evidence type="ECO:0000256" key="2">
    <source>
        <dbReference type="ARBA" id="ARBA00022448"/>
    </source>
</evidence>
<dbReference type="Proteomes" id="UP000280444">
    <property type="component" value="Unassembled WGS sequence"/>
</dbReference>
<dbReference type="RefSeq" id="WP_124871268.1">
    <property type="nucleotide sequence ID" value="NZ_RQZF01000009.1"/>
</dbReference>
<proteinExistence type="predicted"/>
<evidence type="ECO:0000259" key="7">
    <source>
        <dbReference type="PROSITE" id="PS51093"/>
    </source>
</evidence>
<evidence type="ECO:0000256" key="1">
    <source>
        <dbReference type="ARBA" id="ARBA00004496"/>
    </source>
</evidence>
<sequence length="154" mass="16255">MTLTVHAPLTGRLYPLEVVDDPVFAHEIVGPGVAIMPATHERQHVYSPVDGTVAKMMGHAFVVVSRSGVPVLVHMGINTINLDGAGFEAIRREGDSVRAGDPLLHWTPQVALDAGLAVTVPVIILDSKTRSIDVVADYDAQVTNSDAILTVSGG</sequence>
<dbReference type="InterPro" id="IPR011055">
    <property type="entry name" value="Dup_hybrid_motif"/>
</dbReference>
<keyword evidence="4" id="KW-0808">Transferase</keyword>
<organism evidence="8 9">
    <name type="scientific">Schaalia canis</name>
    <dbReference type="NCBI Taxonomy" id="100469"/>
    <lineage>
        <taxon>Bacteria</taxon>
        <taxon>Bacillati</taxon>
        <taxon>Actinomycetota</taxon>
        <taxon>Actinomycetes</taxon>
        <taxon>Actinomycetales</taxon>
        <taxon>Actinomycetaceae</taxon>
        <taxon>Schaalia</taxon>
    </lineage>
</organism>
<keyword evidence="6" id="KW-0418">Kinase</keyword>
<dbReference type="EMBL" id="RQZF01000009">
    <property type="protein sequence ID" value="RRC94822.1"/>
    <property type="molecule type" value="Genomic_DNA"/>
</dbReference>
<protein>
    <submittedName>
        <fullName evidence="8">PTS glucose transporter subunit IIA</fullName>
    </submittedName>
</protein>
<accession>A0A3P1SET1</accession>
<keyword evidence="5" id="KW-0598">Phosphotransferase system</keyword>
<dbReference type="PANTHER" id="PTHR45008">
    <property type="entry name" value="PTS SYSTEM GLUCOSE-SPECIFIC EIIA COMPONENT"/>
    <property type="match status" value="1"/>
</dbReference>
<feature type="domain" description="PTS EIIA type-1" evidence="7">
    <location>
        <begin position="21"/>
        <end position="126"/>
    </location>
</feature>
<dbReference type="PROSITE" id="PS51093">
    <property type="entry name" value="PTS_EIIA_TYPE_1"/>
    <property type="match status" value="1"/>
</dbReference>
<evidence type="ECO:0000256" key="5">
    <source>
        <dbReference type="ARBA" id="ARBA00022683"/>
    </source>
</evidence>
<evidence type="ECO:0000256" key="6">
    <source>
        <dbReference type="ARBA" id="ARBA00022777"/>
    </source>
</evidence>
<keyword evidence="2" id="KW-0813">Transport</keyword>
<dbReference type="AlphaFoldDB" id="A0A3P1SET1"/>
<evidence type="ECO:0000313" key="9">
    <source>
        <dbReference type="Proteomes" id="UP000280444"/>
    </source>
</evidence>
<dbReference type="PROSITE" id="PS00371">
    <property type="entry name" value="PTS_EIIA_TYPE_1_HIS"/>
    <property type="match status" value="1"/>
</dbReference>
<reference evidence="8 9" key="1">
    <citation type="submission" date="2018-11" db="EMBL/GenBank/DDBJ databases">
        <title>Genomes From Bacteria Associated with the Canine Oral Cavity: a Test Case for Automated Genome-Based Taxonomic Assignment.</title>
        <authorList>
            <person name="Coil D.A."/>
            <person name="Jospin G."/>
            <person name="Darling A.E."/>
            <person name="Wallis C."/>
            <person name="Davis I.J."/>
            <person name="Harris S."/>
            <person name="Eisen J.A."/>
            <person name="Holcombe L.J."/>
            <person name="O'Flynn C."/>
        </authorList>
    </citation>
    <scope>NUCLEOTIDE SEQUENCE [LARGE SCALE GENOMIC DNA]</scope>
    <source>
        <strain evidence="8 9">OH770</strain>
    </source>
</reference>
<dbReference type="InterPro" id="IPR050890">
    <property type="entry name" value="PTS_EIIA_component"/>
</dbReference>
<comment type="subcellular location">
    <subcellularLocation>
        <location evidence="1">Cytoplasm</location>
    </subcellularLocation>
</comment>
<keyword evidence="3 8" id="KW-0762">Sugar transport</keyword>
<gene>
    <name evidence="8" type="ORF">EII11_08020</name>
</gene>
<evidence type="ECO:0000256" key="3">
    <source>
        <dbReference type="ARBA" id="ARBA00022597"/>
    </source>
</evidence>